<evidence type="ECO:0000313" key="3">
    <source>
        <dbReference type="Proteomes" id="UP000219356"/>
    </source>
</evidence>
<dbReference type="Pfam" id="PF07949">
    <property type="entry name" value="YbbR"/>
    <property type="match status" value="4"/>
</dbReference>
<dbReference type="InterPro" id="IPR053154">
    <property type="entry name" value="c-di-AMP_regulator"/>
</dbReference>
<protein>
    <submittedName>
        <fullName evidence="2">YbbR domain-containing protein</fullName>
    </submittedName>
</protein>
<dbReference type="EMBL" id="OBEK01000006">
    <property type="protein sequence ID" value="SNZ17605.1"/>
    <property type="molecule type" value="Genomic_DNA"/>
</dbReference>
<dbReference type="Gene3D" id="2.170.120.40">
    <property type="entry name" value="YbbR-like domain"/>
    <property type="match status" value="2"/>
</dbReference>
<dbReference type="InterPro" id="IPR012505">
    <property type="entry name" value="YbbR"/>
</dbReference>
<dbReference type="RefSeq" id="WP_097043489.1">
    <property type="nucleotide sequence ID" value="NZ_OBEK01000006.1"/>
</dbReference>
<evidence type="ECO:0000256" key="1">
    <source>
        <dbReference type="SAM" id="MobiDB-lite"/>
    </source>
</evidence>
<evidence type="ECO:0000313" key="2">
    <source>
        <dbReference type="EMBL" id="SNZ17605.1"/>
    </source>
</evidence>
<name>A0A285P789_9BACI</name>
<sequence length="442" mass="47404">MDKWLKSPWTLRVVALVFAVLLYAYVSAEADVNDRAGSVPVTSSDETNTVSAPVGIRIDDSKYVVSGVPENISMQLVGPASDVRAAIQQKNYQAYVDLTDLNTGTHEVKLQYENVSDNLQVYMQPASIEVTIEEKASQQFNVSVGYTNEDQLAAGFQVDSSTVEPQTVSIVSTQEIIDQISSVRAYVDLTGIDGDITSKQAPVKVYDAQGNELSVNVEPETVEVSVQVSNPSKTVPVEVKTKGKVPEDISVASLTPEKNEVTIYGPQDALDGIDSISTEAIDLSAIKENQTVDATLSLPEDVRAVSDEKVAVAVELEETSETTIDDVPITIESLPEDLEVSFSDPQNEQINVTVSGAREVIEGLTAEDITATIDGADLEEGEQTVPIDVAGPDNTAFSLSQDEATITVQAAESTAEEATAEEETNTEEESSNTDTQAQTQTE</sequence>
<dbReference type="Proteomes" id="UP000219356">
    <property type="component" value="Unassembled WGS sequence"/>
</dbReference>
<dbReference type="PANTHER" id="PTHR37804">
    <property type="entry name" value="CDAA REGULATORY PROTEIN CDAR"/>
    <property type="match status" value="1"/>
</dbReference>
<organism evidence="2 3">
    <name type="scientific">Terribacillus aidingensis</name>
    <dbReference type="NCBI Taxonomy" id="586416"/>
    <lineage>
        <taxon>Bacteria</taxon>
        <taxon>Bacillati</taxon>
        <taxon>Bacillota</taxon>
        <taxon>Bacilli</taxon>
        <taxon>Bacillales</taxon>
        <taxon>Bacillaceae</taxon>
        <taxon>Terribacillus</taxon>
    </lineage>
</organism>
<accession>A0A285P789</accession>
<dbReference type="PANTHER" id="PTHR37804:SF1">
    <property type="entry name" value="CDAA REGULATORY PROTEIN CDAR"/>
    <property type="match status" value="1"/>
</dbReference>
<feature type="region of interest" description="Disordered" evidence="1">
    <location>
        <begin position="409"/>
        <end position="442"/>
    </location>
</feature>
<proteinExistence type="predicted"/>
<keyword evidence="3" id="KW-1185">Reference proteome</keyword>
<dbReference type="AlphaFoldDB" id="A0A285P789"/>
<gene>
    <name evidence="2" type="ORF">SAMN05421503_3308</name>
</gene>
<dbReference type="OrthoDB" id="2960905at2"/>
<reference evidence="3" key="1">
    <citation type="submission" date="2017-09" db="EMBL/GenBank/DDBJ databases">
        <authorList>
            <person name="Varghese N."/>
            <person name="Submissions S."/>
        </authorList>
    </citation>
    <scope>NUCLEOTIDE SEQUENCE [LARGE SCALE GENOMIC DNA]</scope>
    <source>
        <strain evidence="3">CGMCC 1.8913</strain>
    </source>
</reference>
<dbReference type="Gene3D" id="2.170.120.30">
    <property type="match status" value="2"/>
</dbReference>
<feature type="compositionally biased region" description="Acidic residues" evidence="1">
    <location>
        <begin position="414"/>
        <end position="431"/>
    </location>
</feature>